<feature type="signal peptide" evidence="2">
    <location>
        <begin position="1"/>
        <end position="21"/>
    </location>
</feature>
<feature type="region of interest" description="Disordered" evidence="1">
    <location>
        <begin position="48"/>
        <end position="150"/>
    </location>
</feature>
<dbReference type="RefSeq" id="WP_135262016.1">
    <property type="nucleotide sequence ID" value="NZ_SMLM01000001.1"/>
</dbReference>
<evidence type="ECO:0000313" key="3">
    <source>
        <dbReference type="EMBL" id="TFZ05931.1"/>
    </source>
</evidence>
<organism evidence="3 4">
    <name type="scientific">Ramlibacter henchirensis</name>
    <dbReference type="NCBI Taxonomy" id="204072"/>
    <lineage>
        <taxon>Bacteria</taxon>
        <taxon>Pseudomonadati</taxon>
        <taxon>Pseudomonadota</taxon>
        <taxon>Betaproteobacteria</taxon>
        <taxon>Burkholderiales</taxon>
        <taxon>Comamonadaceae</taxon>
        <taxon>Ramlibacter</taxon>
    </lineage>
</organism>
<evidence type="ECO:0000313" key="4">
    <source>
        <dbReference type="Proteomes" id="UP000298180"/>
    </source>
</evidence>
<comment type="caution">
    <text evidence="3">The sequence shown here is derived from an EMBL/GenBank/DDBJ whole genome shotgun (WGS) entry which is preliminary data.</text>
</comment>
<feature type="chain" id="PRO_5021452033" evidence="2">
    <location>
        <begin position="22"/>
        <end position="150"/>
    </location>
</feature>
<dbReference type="Proteomes" id="UP000298180">
    <property type="component" value="Unassembled WGS sequence"/>
</dbReference>
<feature type="compositionally biased region" description="Polar residues" evidence="1">
    <location>
        <begin position="124"/>
        <end position="150"/>
    </location>
</feature>
<dbReference type="EMBL" id="SMLM01000001">
    <property type="protein sequence ID" value="TFZ05931.1"/>
    <property type="molecule type" value="Genomic_DNA"/>
</dbReference>
<sequence>MNRRNFFILLAAGSAASLSYAEPGGLAMHRHGGFAAGSQGELAGASARGFSTASGGQGLRVGKVQRQADGSASASMNASATTSQGGTYERQGTYSRDAQGNGTAQRSTQMTNAQTGVTMDASRAYTSGSGVSRSATCHDASGNTVSCGSR</sequence>
<gene>
    <name evidence="3" type="ORF">EZ313_04570</name>
</gene>
<keyword evidence="4" id="KW-1185">Reference proteome</keyword>
<protein>
    <submittedName>
        <fullName evidence="3">Uncharacterized protein</fullName>
    </submittedName>
</protein>
<dbReference type="AlphaFoldDB" id="A0A4Z0C3Y3"/>
<feature type="compositionally biased region" description="Polar residues" evidence="1">
    <location>
        <begin position="84"/>
        <end position="117"/>
    </location>
</feature>
<name>A0A4Z0C3Y3_9BURK</name>
<accession>A0A4Z0C3Y3</accession>
<reference evidence="3 4" key="1">
    <citation type="submission" date="2019-03" db="EMBL/GenBank/DDBJ databases">
        <title>Ramlibacter henchirensis DSM 14656, whole genome shotgun sequence.</title>
        <authorList>
            <person name="Zhang X."/>
            <person name="Feng G."/>
            <person name="Zhu H."/>
        </authorList>
    </citation>
    <scope>NUCLEOTIDE SEQUENCE [LARGE SCALE GENOMIC DNA]</scope>
    <source>
        <strain evidence="3 4">DSM 14656</strain>
    </source>
</reference>
<evidence type="ECO:0000256" key="1">
    <source>
        <dbReference type="SAM" id="MobiDB-lite"/>
    </source>
</evidence>
<proteinExistence type="predicted"/>
<keyword evidence="2" id="KW-0732">Signal</keyword>
<feature type="compositionally biased region" description="Low complexity" evidence="1">
    <location>
        <begin position="68"/>
        <end position="83"/>
    </location>
</feature>
<evidence type="ECO:0000256" key="2">
    <source>
        <dbReference type="SAM" id="SignalP"/>
    </source>
</evidence>